<dbReference type="RefSeq" id="WP_313765462.1">
    <property type="nucleotide sequence ID" value="NZ_BAAAVH010000002.1"/>
</dbReference>
<dbReference type="Gene3D" id="1.20.1260.10">
    <property type="match status" value="1"/>
</dbReference>
<dbReference type="InterPro" id="IPR012347">
    <property type="entry name" value="Ferritin-like"/>
</dbReference>
<evidence type="ECO:0000259" key="1">
    <source>
        <dbReference type="Pfam" id="PF12902"/>
    </source>
</evidence>
<dbReference type="InterPro" id="IPR026820">
    <property type="entry name" value="VioB/RebD_dom"/>
</dbReference>
<evidence type="ECO:0000313" key="2">
    <source>
        <dbReference type="EMBL" id="MFC5888436.1"/>
    </source>
</evidence>
<dbReference type="Proteomes" id="UP001596067">
    <property type="component" value="Unassembled WGS sequence"/>
</dbReference>
<dbReference type="PANTHER" id="PTHR34400">
    <property type="match status" value="1"/>
</dbReference>
<keyword evidence="3" id="KW-1185">Reference proteome</keyword>
<protein>
    <submittedName>
        <fullName evidence="2">Ferritin-like protein</fullName>
    </submittedName>
</protein>
<dbReference type="InterPro" id="IPR009078">
    <property type="entry name" value="Ferritin-like_SF"/>
</dbReference>
<dbReference type="PANTHER" id="PTHR34400:SF4">
    <property type="entry name" value="MEMBRANE PROTEIN"/>
    <property type="match status" value="1"/>
</dbReference>
<feature type="domain" description="Iminophenyl-pyruvate dimer synthase" evidence="1">
    <location>
        <begin position="33"/>
        <end position="234"/>
    </location>
</feature>
<dbReference type="SUPFAM" id="SSF47240">
    <property type="entry name" value="Ferritin-like"/>
    <property type="match status" value="1"/>
</dbReference>
<sequence length="351" mass="38390">MATGILDYGSDAIVQLMNVAEEDWTEQELKDALQRAIMLELSTIPPYATALWSITDPDNNKPVRHTIREIIFDEMSHFGLVCNMLTTIGGTVELTDPATVPKYPGQLPGGVNPGLEVYLSGLTRDSACLFSEIEKPEHPLAFAPDGNTIGAFYQRIANVFPKFADLITGHRQVEFPLTSHGAGNDIVPMNRIDDVLAAIHIIQTQGEGTDASPENPFPGDPGELAHYYAFKEIAVGKKLVRDEQTGKYDFNGADVPLPDTSPVARVPQGGWINSPGNEPDATTAERLHTFNQHYSDMLRALKAAWGDAGSGSLGQAIGHMRQMRLTAQQINGIKLPLDPRFTYGPEWLFLP</sequence>
<dbReference type="Pfam" id="PF12902">
    <property type="entry name" value="Ferritin-like"/>
    <property type="match status" value="1"/>
</dbReference>
<evidence type="ECO:0000313" key="3">
    <source>
        <dbReference type="Proteomes" id="UP001596067"/>
    </source>
</evidence>
<dbReference type="EMBL" id="JBHSOD010000040">
    <property type="protein sequence ID" value="MFC5888436.1"/>
    <property type="molecule type" value="Genomic_DNA"/>
</dbReference>
<comment type="caution">
    <text evidence="2">The sequence shown here is derived from an EMBL/GenBank/DDBJ whole genome shotgun (WGS) entry which is preliminary data.</text>
</comment>
<accession>A0ABW1F216</accession>
<name>A0ABW1F216_9ACTN</name>
<gene>
    <name evidence="2" type="ORF">ACFP0N_26060</name>
</gene>
<organism evidence="2 3">
    <name type="scientific">Kitasatospora aburaviensis</name>
    <dbReference type="NCBI Taxonomy" id="67265"/>
    <lineage>
        <taxon>Bacteria</taxon>
        <taxon>Bacillati</taxon>
        <taxon>Actinomycetota</taxon>
        <taxon>Actinomycetes</taxon>
        <taxon>Kitasatosporales</taxon>
        <taxon>Streptomycetaceae</taxon>
        <taxon>Kitasatospora</taxon>
    </lineage>
</organism>
<proteinExistence type="predicted"/>
<reference evidence="3" key="1">
    <citation type="journal article" date="2019" name="Int. J. Syst. Evol. Microbiol.">
        <title>The Global Catalogue of Microorganisms (GCM) 10K type strain sequencing project: providing services to taxonomists for standard genome sequencing and annotation.</title>
        <authorList>
            <consortium name="The Broad Institute Genomics Platform"/>
            <consortium name="The Broad Institute Genome Sequencing Center for Infectious Disease"/>
            <person name="Wu L."/>
            <person name="Ma J."/>
        </authorList>
    </citation>
    <scope>NUCLEOTIDE SEQUENCE [LARGE SCALE GENOMIC DNA]</scope>
    <source>
        <strain evidence="3">CGMCC 4.1469</strain>
    </source>
</reference>